<evidence type="ECO:0000313" key="3">
    <source>
        <dbReference type="Proteomes" id="UP000320516"/>
    </source>
</evidence>
<evidence type="ECO:0000256" key="1">
    <source>
        <dbReference type="SAM" id="Phobius"/>
    </source>
</evidence>
<reference evidence="2 3" key="1">
    <citation type="submission" date="2019-06" db="EMBL/GenBank/DDBJ databases">
        <title>Genomic Encyclopedia of Type Strains, Phase IV (KMG-V): Genome sequencing to study the core and pangenomes of soil and plant-associated prokaryotes.</title>
        <authorList>
            <person name="Whitman W."/>
        </authorList>
    </citation>
    <scope>NUCLEOTIDE SEQUENCE [LARGE SCALE GENOMIC DNA]</scope>
    <source>
        <strain evidence="2 3">BR 12005</strain>
    </source>
</reference>
<keyword evidence="1" id="KW-1133">Transmembrane helix</keyword>
<accession>A0A560JD90</accession>
<name>A0A560JD90_9PROT</name>
<dbReference type="Proteomes" id="UP000320516">
    <property type="component" value="Unassembled WGS sequence"/>
</dbReference>
<comment type="caution">
    <text evidence="2">The sequence shown here is derived from an EMBL/GenBank/DDBJ whole genome shotgun (WGS) entry which is preliminary data.</text>
</comment>
<evidence type="ECO:0008006" key="4">
    <source>
        <dbReference type="Google" id="ProtNLM"/>
    </source>
</evidence>
<dbReference type="EMBL" id="VITV01000009">
    <property type="protein sequence ID" value="TWB69163.1"/>
    <property type="molecule type" value="Genomic_DNA"/>
</dbReference>
<organism evidence="2 3">
    <name type="scientific">Nitrospirillum amazonense</name>
    <dbReference type="NCBI Taxonomy" id="28077"/>
    <lineage>
        <taxon>Bacteria</taxon>
        <taxon>Pseudomonadati</taxon>
        <taxon>Pseudomonadota</taxon>
        <taxon>Alphaproteobacteria</taxon>
        <taxon>Rhodospirillales</taxon>
        <taxon>Azospirillaceae</taxon>
        <taxon>Nitrospirillum</taxon>
    </lineage>
</organism>
<proteinExistence type="predicted"/>
<sequence length="63" mass="6698">MTGALEIVIAALIALPDLRRAGLILGLIVIVAAVVTTVRHREFSHLVPLGLFVALLLMAVRTV</sequence>
<keyword evidence="1" id="KW-0812">Transmembrane</keyword>
<feature type="transmembrane region" description="Helical" evidence="1">
    <location>
        <begin position="21"/>
        <end position="37"/>
    </location>
</feature>
<feature type="transmembrane region" description="Helical" evidence="1">
    <location>
        <begin position="43"/>
        <end position="60"/>
    </location>
</feature>
<keyword evidence="1" id="KW-0472">Membrane</keyword>
<evidence type="ECO:0000313" key="2">
    <source>
        <dbReference type="EMBL" id="TWB69163.1"/>
    </source>
</evidence>
<protein>
    <recommendedName>
        <fullName evidence="4">DoxX-like protein</fullName>
    </recommendedName>
</protein>
<gene>
    <name evidence="2" type="ORF">FBZ87_1093</name>
</gene>
<dbReference type="AlphaFoldDB" id="A0A560JD90"/>